<evidence type="ECO:0000256" key="5">
    <source>
        <dbReference type="ARBA" id="ARBA00023163"/>
    </source>
</evidence>
<keyword evidence="5" id="KW-0804">Transcription</keyword>
<dbReference type="GO" id="GO:0032993">
    <property type="term" value="C:protein-DNA complex"/>
    <property type="evidence" value="ECO:0007669"/>
    <property type="project" value="TreeGrafter"/>
</dbReference>
<gene>
    <name evidence="9" type="ORF">BG36_01870</name>
</gene>
<dbReference type="Pfam" id="PF00196">
    <property type="entry name" value="GerE"/>
    <property type="match status" value="1"/>
</dbReference>
<dbReference type="SUPFAM" id="SSF52172">
    <property type="entry name" value="CheY-like"/>
    <property type="match status" value="1"/>
</dbReference>
<dbReference type="PANTHER" id="PTHR48111">
    <property type="entry name" value="REGULATOR OF RPOS"/>
    <property type="match status" value="1"/>
</dbReference>
<dbReference type="InterPro" id="IPR001789">
    <property type="entry name" value="Sig_transdc_resp-reg_receiver"/>
</dbReference>
<evidence type="ECO:0000256" key="2">
    <source>
        <dbReference type="ARBA" id="ARBA00023012"/>
    </source>
</evidence>
<evidence type="ECO:0000259" key="8">
    <source>
        <dbReference type="PROSITE" id="PS50110"/>
    </source>
</evidence>
<feature type="domain" description="HTH luxR-type" evidence="7">
    <location>
        <begin position="151"/>
        <end position="215"/>
    </location>
</feature>
<organism evidence="9 10">
    <name type="scientific">Aquamicrobium defluvii</name>
    <dbReference type="NCBI Taxonomy" id="69279"/>
    <lineage>
        <taxon>Bacteria</taxon>
        <taxon>Pseudomonadati</taxon>
        <taxon>Pseudomonadota</taxon>
        <taxon>Alphaproteobacteria</taxon>
        <taxon>Hyphomicrobiales</taxon>
        <taxon>Phyllobacteriaceae</taxon>
        <taxon>Aquamicrobium</taxon>
    </lineage>
</organism>
<dbReference type="InterPro" id="IPR036388">
    <property type="entry name" value="WH-like_DNA-bd_sf"/>
</dbReference>
<sequence length="215" mass="24100">MTFAPSPNRKRFVILCIEDEAQLRRDIRDELVEAGYDVVEADNGKQALDKLARVCPDLVLCDISMPELNGYGVLEALQERGPDYAEIPFVFLSALADPRHIVDGKRLGADDYLVKPIDYDLLLVTIEARLRQIDRIRSARPLEPTDTDFSTLAQSYGLTPAEMRITQALTQGRKLTQIAADLGVSRSTVAFHMRNIFQKTNTGRQAELVALLLKK</sequence>
<dbReference type="GO" id="GO:0005829">
    <property type="term" value="C:cytosol"/>
    <property type="evidence" value="ECO:0007669"/>
    <property type="project" value="TreeGrafter"/>
</dbReference>
<dbReference type="Pfam" id="PF00072">
    <property type="entry name" value="Response_reg"/>
    <property type="match status" value="1"/>
</dbReference>
<dbReference type="CDD" id="cd06170">
    <property type="entry name" value="LuxR_C_like"/>
    <property type="match status" value="1"/>
</dbReference>
<dbReference type="SUPFAM" id="SSF46894">
    <property type="entry name" value="C-terminal effector domain of the bipartite response regulators"/>
    <property type="match status" value="1"/>
</dbReference>
<dbReference type="Gene3D" id="1.10.10.10">
    <property type="entry name" value="Winged helix-like DNA-binding domain superfamily/Winged helix DNA-binding domain"/>
    <property type="match status" value="1"/>
</dbReference>
<evidence type="ECO:0000259" key="7">
    <source>
        <dbReference type="PROSITE" id="PS50043"/>
    </source>
</evidence>
<keyword evidence="1 6" id="KW-0597">Phosphoprotein</keyword>
<dbReference type="InterPro" id="IPR016032">
    <property type="entry name" value="Sig_transdc_resp-reg_C-effctor"/>
</dbReference>
<evidence type="ECO:0000313" key="10">
    <source>
        <dbReference type="Proteomes" id="UP000019849"/>
    </source>
</evidence>
<proteinExistence type="predicted"/>
<dbReference type="InterPro" id="IPR039420">
    <property type="entry name" value="WalR-like"/>
</dbReference>
<evidence type="ECO:0000256" key="1">
    <source>
        <dbReference type="ARBA" id="ARBA00022553"/>
    </source>
</evidence>
<dbReference type="PANTHER" id="PTHR48111:SF21">
    <property type="entry name" value="DNA-BINDING DUAL MASTER TRANSCRIPTIONAL REGULATOR RPAA"/>
    <property type="match status" value="1"/>
</dbReference>
<dbReference type="GO" id="GO:0000156">
    <property type="term" value="F:phosphorelay response regulator activity"/>
    <property type="evidence" value="ECO:0007669"/>
    <property type="project" value="TreeGrafter"/>
</dbReference>
<feature type="domain" description="Response regulatory" evidence="8">
    <location>
        <begin position="13"/>
        <end position="130"/>
    </location>
</feature>
<dbReference type="InterPro" id="IPR000792">
    <property type="entry name" value="Tscrpt_reg_LuxR_C"/>
</dbReference>
<dbReference type="Gene3D" id="3.40.50.2300">
    <property type="match status" value="1"/>
</dbReference>
<evidence type="ECO:0000256" key="4">
    <source>
        <dbReference type="ARBA" id="ARBA00023125"/>
    </source>
</evidence>
<dbReference type="GO" id="GO:0000976">
    <property type="term" value="F:transcription cis-regulatory region binding"/>
    <property type="evidence" value="ECO:0007669"/>
    <property type="project" value="TreeGrafter"/>
</dbReference>
<reference evidence="9 10" key="1">
    <citation type="submission" date="2014-02" db="EMBL/GenBank/DDBJ databases">
        <title>Aquamicrobium defluvii Genome sequencing.</title>
        <authorList>
            <person name="Wang X."/>
        </authorList>
    </citation>
    <scope>NUCLEOTIDE SEQUENCE [LARGE SCALE GENOMIC DNA]</scope>
    <source>
        <strain evidence="9 10">W13Z1</strain>
    </source>
</reference>
<accession>A0A011TG39</accession>
<feature type="modified residue" description="4-aspartylphosphate" evidence="6">
    <location>
        <position position="62"/>
    </location>
</feature>
<dbReference type="STRING" id="69279.BG36_01870"/>
<dbReference type="eggNOG" id="COG0745">
    <property type="taxonomic scope" value="Bacteria"/>
</dbReference>
<dbReference type="PROSITE" id="PS50043">
    <property type="entry name" value="HTH_LUXR_2"/>
    <property type="match status" value="1"/>
</dbReference>
<dbReference type="HOGENOM" id="CLU_000445_90_4_5"/>
<protein>
    <submittedName>
        <fullName evidence="9">LuxR family transcriptional regulator</fullName>
    </submittedName>
</protein>
<name>A0A011TG39_9HYPH</name>
<keyword evidence="2" id="KW-0902">Two-component regulatory system</keyword>
<dbReference type="GO" id="GO:0006355">
    <property type="term" value="P:regulation of DNA-templated transcription"/>
    <property type="evidence" value="ECO:0007669"/>
    <property type="project" value="InterPro"/>
</dbReference>
<dbReference type="SMART" id="SM00421">
    <property type="entry name" value="HTH_LUXR"/>
    <property type="match status" value="1"/>
</dbReference>
<dbReference type="PATRIC" id="fig|69279.3.peg.378"/>
<dbReference type="EMBL" id="JENY01000001">
    <property type="protein sequence ID" value="EXL10604.1"/>
    <property type="molecule type" value="Genomic_DNA"/>
</dbReference>
<keyword evidence="3" id="KW-0805">Transcription regulation</keyword>
<comment type="caution">
    <text evidence="9">The sequence shown here is derived from an EMBL/GenBank/DDBJ whole genome shotgun (WGS) entry which is preliminary data.</text>
</comment>
<dbReference type="SMART" id="SM00448">
    <property type="entry name" value="REC"/>
    <property type="match status" value="1"/>
</dbReference>
<dbReference type="PRINTS" id="PR00038">
    <property type="entry name" value="HTHLUXR"/>
</dbReference>
<evidence type="ECO:0000256" key="3">
    <source>
        <dbReference type="ARBA" id="ARBA00023015"/>
    </source>
</evidence>
<dbReference type="RefSeq" id="WP_051520336.1">
    <property type="nucleotide sequence ID" value="NZ_KK073877.1"/>
</dbReference>
<dbReference type="CDD" id="cd00156">
    <property type="entry name" value="REC"/>
    <property type="match status" value="1"/>
</dbReference>
<dbReference type="PROSITE" id="PS50110">
    <property type="entry name" value="RESPONSE_REGULATORY"/>
    <property type="match status" value="1"/>
</dbReference>
<dbReference type="Proteomes" id="UP000019849">
    <property type="component" value="Unassembled WGS sequence"/>
</dbReference>
<evidence type="ECO:0000256" key="6">
    <source>
        <dbReference type="PROSITE-ProRule" id="PRU00169"/>
    </source>
</evidence>
<dbReference type="InterPro" id="IPR011006">
    <property type="entry name" value="CheY-like_superfamily"/>
</dbReference>
<keyword evidence="4" id="KW-0238">DNA-binding</keyword>
<dbReference type="AlphaFoldDB" id="A0A011TG39"/>
<evidence type="ECO:0000313" key="9">
    <source>
        <dbReference type="EMBL" id="EXL10604.1"/>
    </source>
</evidence>